<evidence type="ECO:0000256" key="6">
    <source>
        <dbReference type="ARBA" id="ARBA00022692"/>
    </source>
</evidence>
<dbReference type="STRING" id="56780.SYN_00186"/>
<proteinExistence type="inferred from homology"/>
<keyword evidence="7 10" id="KW-0653">Protein transport</keyword>
<dbReference type="eggNOG" id="COG0848">
    <property type="taxonomic scope" value="Bacteria"/>
</dbReference>
<evidence type="ECO:0000256" key="4">
    <source>
        <dbReference type="ARBA" id="ARBA00022475"/>
    </source>
</evidence>
<dbReference type="Pfam" id="PF02472">
    <property type="entry name" value="ExbD"/>
    <property type="match status" value="1"/>
</dbReference>
<keyword evidence="13" id="KW-1185">Reference proteome</keyword>
<dbReference type="GO" id="GO:0015031">
    <property type="term" value="P:protein transport"/>
    <property type="evidence" value="ECO:0007669"/>
    <property type="project" value="UniProtKB-KW"/>
</dbReference>
<evidence type="ECO:0000313" key="13">
    <source>
        <dbReference type="Proteomes" id="UP000001933"/>
    </source>
</evidence>
<evidence type="ECO:0000256" key="9">
    <source>
        <dbReference type="ARBA" id="ARBA00023136"/>
    </source>
</evidence>
<dbReference type="HOGENOM" id="CLU_085305_1_3_7"/>
<name>Q2LRP1_SYNAS</name>
<evidence type="ECO:0000256" key="10">
    <source>
        <dbReference type="RuleBase" id="RU003879"/>
    </source>
</evidence>
<keyword evidence="8 11" id="KW-1133">Transmembrane helix</keyword>
<organism evidence="12 13">
    <name type="scientific">Syntrophus aciditrophicus (strain SB)</name>
    <dbReference type="NCBI Taxonomy" id="56780"/>
    <lineage>
        <taxon>Bacteria</taxon>
        <taxon>Pseudomonadati</taxon>
        <taxon>Thermodesulfobacteriota</taxon>
        <taxon>Syntrophia</taxon>
        <taxon>Syntrophales</taxon>
        <taxon>Syntrophaceae</taxon>
        <taxon>Syntrophus</taxon>
    </lineage>
</organism>
<reference evidence="12 13" key="1">
    <citation type="journal article" date="2007" name="Proc. Natl. Acad. Sci. U.S.A.">
        <title>The genome of Syntrophus aciditrophicus: life at the thermodynamic limit of microbial growth.</title>
        <authorList>
            <person name="McInerney M.J."/>
            <person name="Rohlin L."/>
            <person name="Mouttaki H."/>
            <person name="Kim U."/>
            <person name="Krupp R.S."/>
            <person name="Rios-Hernandez L."/>
            <person name="Sieber J."/>
            <person name="Struchtemeyer C.G."/>
            <person name="Bhattacharyya A."/>
            <person name="Campbell J.W."/>
            <person name="Gunsalus R.P."/>
        </authorList>
    </citation>
    <scope>NUCLEOTIDE SEQUENCE [LARGE SCALE GENOMIC DNA]</scope>
    <source>
        <strain evidence="12 13">SB</strain>
    </source>
</reference>
<evidence type="ECO:0000256" key="5">
    <source>
        <dbReference type="ARBA" id="ARBA00022519"/>
    </source>
</evidence>
<dbReference type="Proteomes" id="UP000001933">
    <property type="component" value="Chromosome"/>
</dbReference>
<evidence type="ECO:0000256" key="8">
    <source>
        <dbReference type="ARBA" id="ARBA00022989"/>
    </source>
</evidence>
<feature type="transmembrane region" description="Helical" evidence="11">
    <location>
        <begin position="30"/>
        <end position="52"/>
    </location>
</feature>
<comment type="similarity">
    <text evidence="2 10">Belongs to the ExbD/TolR family.</text>
</comment>
<dbReference type="Gene3D" id="3.30.420.270">
    <property type="match status" value="1"/>
</dbReference>
<dbReference type="PANTHER" id="PTHR30558:SF12">
    <property type="entry name" value="BIOPOLYMER TRANSPORT PROTEIN EXBD"/>
    <property type="match status" value="1"/>
</dbReference>
<keyword evidence="4" id="KW-1003">Cell membrane</keyword>
<evidence type="ECO:0000313" key="12">
    <source>
        <dbReference type="EMBL" id="ABC76752.1"/>
    </source>
</evidence>
<gene>
    <name evidence="12" type="ORF">SYN_00186</name>
</gene>
<comment type="subcellular location">
    <subcellularLocation>
        <location evidence="1">Cell inner membrane</location>
        <topology evidence="1">Single-pass type II membrane protein</topology>
    </subcellularLocation>
    <subcellularLocation>
        <location evidence="10">Cell membrane</location>
        <topology evidence="10">Single-pass type II membrane protein</topology>
    </subcellularLocation>
</comment>
<dbReference type="InterPro" id="IPR003400">
    <property type="entry name" value="ExbD"/>
</dbReference>
<dbReference type="AlphaFoldDB" id="Q2LRP1"/>
<dbReference type="EMBL" id="CP000252">
    <property type="protein sequence ID" value="ABC76752.1"/>
    <property type="molecule type" value="Genomic_DNA"/>
</dbReference>
<evidence type="ECO:0000256" key="7">
    <source>
        <dbReference type="ARBA" id="ARBA00022927"/>
    </source>
</evidence>
<keyword evidence="6 10" id="KW-0812">Transmembrane</keyword>
<evidence type="ECO:0000256" key="2">
    <source>
        <dbReference type="ARBA" id="ARBA00005811"/>
    </source>
</evidence>
<evidence type="ECO:0000256" key="3">
    <source>
        <dbReference type="ARBA" id="ARBA00022448"/>
    </source>
</evidence>
<dbReference type="GO" id="GO:0022857">
    <property type="term" value="F:transmembrane transporter activity"/>
    <property type="evidence" value="ECO:0007669"/>
    <property type="project" value="InterPro"/>
</dbReference>
<keyword evidence="5" id="KW-0997">Cell inner membrane</keyword>
<keyword evidence="9 11" id="KW-0472">Membrane</keyword>
<sequence>MEVSVFNMRYSRKRSFTDGRPMAEINVTPLVDVVLVLLIIFMVTAPMLQMGIDVNLPKVKSRSVDVNEEKVVLTIDGAKEIFVNKTKIPLTELGPRLEGVFANRLDRELYMRADRAIPYGFVVEVMAEVRKAGIDKLGMITEPPEEVK</sequence>
<dbReference type="KEGG" id="sat:SYN_00186"/>
<accession>Q2LRP1</accession>
<dbReference type="InParanoid" id="Q2LRP1"/>
<dbReference type="FunCoup" id="Q2LRP1">
    <property type="interactions" value="170"/>
</dbReference>
<evidence type="ECO:0000256" key="11">
    <source>
        <dbReference type="SAM" id="Phobius"/>
    </source>
</evidence>
<dbReference type="GO" id="GO:0005886">
    <property type="term" value="C:plasma membrane"/>
    <property type="evidence" value="ECO:0007669"/>
    <property type="project" value="UniProtKB-SubCell"/>
</dbReference>
<dbReference type="PANTHER" id="PTHR30558">
    <property type="entry name" value="EXBD MEMBRANE COMPONENT OF PMF-DRIVEN MACROMOLECULE IMPORT SYSTEM"/>
    <property type="match status" value="1"/>
</dbReference>
<keyword evidence="3 10" id="KW-0813">Transport</keyword>
<protein>
    <submittedName>
        <fullName evidence="12">TolR protein</fullName>
    </submittedName>
</protein>
<evidence type="ECO:0000256" key="1">
    <source>
        <dbReference type="ARBA" id="ARBA00004249"/>
    </source>
</evidence>